<dbReference type="EMBL" id="JANBQB010002531">
    <property type="protein sequence ID" value="KAJ1966638.1"/>
    <property type="molecule type" value="Genomic_DNA"/>
</dbReference>
<organism evidence="2 3">
    <name type="scientific">Dimargaris verticillata</name>
    <dbReference type="NCBI Taxonomy" id="2761393"/>
    <lineage>
        <taxon>Eukaryota</taxon>
        <taxon>Fungi</taxon>
        <taxon>Fungi incertae sedis</taxon>
        <taxon>Zoopagomycota</taxon>
        <taxon>Kickxellomycotina</taxon>
        <taxon>Dimargaritomycetes</taxon>
        <taxon>Dimargaritales</taxon>
        <taxon>Dimargaritaceae</taxon>
        <taxon>Dimargaris</taxon>
    </lineage>
</organism>
<reference evidence="2" key="1">
    <citation type="submission" date="2022-07" db="EMBL/GenBank/DDBJ databases">
        <title>Phylogenomic reconstructions and comparative analyses of Kickxellomycotina fungi.</title>
        <authorList>
            <person name="Reynolds N.K."/>
            <person name="Stajich J.E."/>
            <person name="Barry K."/>
            <person name="Grigoriev I.V."/>
            <person name="Crous P."/>
            <person name="Smith M.E."/>
        </authorList>
    </citation>
    <scope>NUCLEOTIDE SEQUENCE</scope>
    <source>
        <strain evidence="2">RSA 567</strain>
    </source>
</reference>
<name>A0A9W8AU04_9FUNG</name>
<feature type="non-terminal residue" evidence="2">
    <location>
        <position position="1"/>
    </location>
</feature>
<accession>A0A9W8AU04</accession>
<comment type="caution">
    <text evidence="2">The sequence shown here is derived from an EMBL/GenBank/DDBJ whole genome shotgun (WGS) entry which is preliminary data.</text>
</comment>
<dbReference type="Proteomes" id="UP001151582">
    <property type="component" value="Unassembled WGS sequence"/>
</dbReference>
<evidence type="ECO:0000256" key="1">
    <source>
        <dbReference type="SAM" id="MobiDB-lite"/>
    </source>
</evidence>
<proteinExistence type="predicted"/>
<protein>
    <submittedName>
        <fullName evidence="2">Uncharacterized protein</fullName>
    </submittedName>
</protein>
<feature type="compositionally biased region" description="Low complexity" evidence="1">
    <location>
        <begin position="1"/>
        <end position="20"/>
    </location>
</feature>
<feature type="compositionally biased region" description="Polar residues" evidence="1">
    <location>
        <begin position="108"/>
        <end position="118"/>
    </location>
</feature>
<evidence type="ECO:0000313" key="2">
    <source>
        <dbReference type="EMBL" id="KAJ1966638.1"/>
    </source>
</evidence>
<gene>
    <name evidence="2" type="ORF">H4R34_006486</name>
</gene>
<keyword evidence="3" id="KW-1185">Reference proteome</keyword>
<feature type="compositionally biased region" description="Polar residues" evidence="1">
    <location>
        <begin position="30"/>
        <end position="47"/>
    </location>
</feature>
<sequence>PKQHSPTASPAAAANAAQERNATDDCEAPPSNNTDSWKASRRSSTTPEDAIPIDPTSATAGSPPPAPHIHPSDKECSDGDDEEEEEVDSTLAAYAEDEITNDPLSYYENITTSPSRQTSPVAAVQSVPAADREVDAVPCNAEPHHPSLGVALAAPETDGPNRSDQDELAAAATMLDAMRAELVLPEETNP</sequence>
<feature type="region of interest" description="Disordered" evidence="1">
    <location>
        <begin position="1"/>
        <end position="129"/>
    </location>
</feature>
<evidence type="ECO:0000313" key="3">
    <source>
        <dbReference type="Proteomes" id="UP001151582"/>
    </source>
</evidence>
<feature type="compositionally biased region" description="Acidic residues" evidence="1">
    <location>
        <begin position="78"/>
        <end position="88"/>
    </location>
</feature>
<feature type="compositionally biased region" description="Low complexity" evidence="1">
    <location>
        <begin position="119"/>
        <end position="129"/>
    </location>
</feature>
<feature type="region of interest" description="Disordered" evidence="1">
    <location>
        <begin position="142"/>
        <end position="165"/>
    </location>
</feature>
<dbReference type="AlphaFoldDB" id="A0A9W8AU04"/>